<evidence type="ECO:0000313" key="3">
    <source>
        <dbReference type="Proteomes" id="UP000018208"/>
    </source>
</evidence>
<dbReference type="OrthoDB" id="10249576at2759"/>
<evidence type="ECO:0000313" key="1">
    <source>
        <dbReference type="EMBL" id="EST43988.1"/>
    </source>
</evidence>
<protein>
    <submittedName>
        <fullName evidence="1">Uncharacterized protein</fullName>
    </submittedName>
</protein>
<reference evidence="2" key="2">
    <citation type="submission" date="2020-12" db="EMBL/GenBank/DDBJ databases">
        <title>New Spironucleus salmonicida genome in near-complete chromosomes.</title>
        <authorList>
            <person name="Xu F."/>
            <person name="Kurt Z."/>
            <person name="Jimenez-Gonzalez A."/>
            <person name="Astvaldsson A."/>
            <person name="Andersson J.O."/>
            <person name="Svard S.G."/>
        </authorList>
    </citation>
    <scope>NUCLEOTIDE SEQUENCE</scope>
    <source>
        <strain evidence="2">ATCC 50377</strain>
    </source>
</reference>
<dbReference type="Gene3D" id="1.25.40.10">
    <property type="entry name" value="Tetratricopeptide repeat domain"/>
    <property type="match status" value="1"/>
</dbReference>
<keyword evidence="3" id="KW-1185">Reference proteome</keyword>
<dbReference type="InterPro" id="IPR011990">
    <property type="entry name" value="TPR-like_helical_dom_sf"/>
</dbReference>
<dbReference type="VEuPathDB" id="GiardiaDB:SS50377_21214"/>
<accession>V6LI42</accession>
<dbReference type="EMBL" id="AUWU02000001">
    <property type="protein sequence ID" value="KAH0577860.1"/>
    <property type="molecule type" value="Genomic_DNA"/>
</dbReference>
<evidence type="ECO:0000313" key="2">
    <source>
        <dbReference type="EMBL" id="KAH0577860.1"/>
    </source>
</evidence>
<organism evidence="1">
    <name type="scientific">Spironucleus salmonicida</name>
    <dbReference type="NCBI Taxonomy" id="348837"/>
    <lineage>
        <taxon>Eukaryota</taxon>
        <taxon>Metamonada</taxon>
        <taxon>Diplomonadida</taxon>
        <taxon>Hexamitidae</taxon>
        <taxon>Hexamitinae</taxon>
        <taxon>Spironucleus</taxon>
    </lineage>
</organism>
<dbReference type="Proteomes" id="UP000018208">
    <property type="component" value="Unassembled WGS sequence"/>
</dbReference>
<dbReference type="EMBL" id="KI546130">
    <property type="protein sequence ID" value="EST43988.1"/>
    <property type="molecule type" value="Genomic_DNA"/>
</dbReference>
<dbReference type="AlphaFoldDB" id="V6LI42"/>
<proteinExistence type="predicted"/>
<dbReference type="SUPFAM" id="SSF48452">
    <property type="entry name" value="TPR-like"/>
    <property type="match status" value="1"/>
</dbReference>
<gene>
    <name evidence="1" type="ORF">SS50377_16296</name>
    <name evidence="2" type="ORF">SS50377_21214</name>
</gene>
<sequence>MYTLNLPELLPHYPQLQALTVKLPQFQNFLDHQFPPNKDSVLQEKINNFVDQARSDLELILSPQERQFFYTILTHVLNMLPEPVDISLRFATLAIRSSQTPSFSTLCAAAKAFLSAKQPRRAEILVVSALKLQPESCEANFLAASIYRSLNLIDQALKYAKLACQFDSGNPNSWFQYGMSLIGRGSSLQLAKAAYALRKAIQIREIEQLPFPEARFNLAGLARLRMDFQVAYDQLRAAYAENVDFDIAGQAANQIEKLTAAICGRIGSRMAQLGLIQQVNQNMGGMCKGQNTYCLECRIVSKLDSGVPQIYIIQDCQKQIKCALVLTNSFHEDESGVILKITNFYAQNVRLQTKTQQYVFTAIVPKDESHGILVNGKCVIASELSGTIQLISQ</sequence>
<reference evidence="1 2" key="1">
    <citation type="journal article" date="2014" name="PLoS Genet.">
        <title>The Genome of Spironucleus salmonicida Highlights a Fish Pathogen Adapted to Fluctuating Environments.</title>
        <authorList>
            <person name="Xu F."/>
            <person name="Jerlstrom-Hultqvist J."/>
            <person name="Einarsson E."/>
            <person name="Astvaldsson A."/>
            <person name="Svard S.G."/>
            <person name="Andersson J.O."/>
        </authorList>
    </citation>
    <scope>NUCLEOTIDE SEQUENCE</scope>
    <source>
        <strain evidence="2">ATCC 50377</strain>
    </source>
</reference>
<name>V6LI42_9EUKA</name>